<dbReference type="EMBL" id="AUWU02000003">
    <property type="protein sequence ID" value="KAH0574641.1"/>
    <property type="molecule type" value="Genomic_DNA"/>
</dbReference>
<gene>
    <name evidence="2" type="ORF">SS50377_18551</name>
    <name evidence="3" type="ORF">SS50377_22256</name>
</gene>
<dbReference type="Pfam" id="PF07004">
    <property type="entry name" value="SHIPPO-rpt"/>
    <property type="match status" value="3"/>
</dbReference>
<dbReference type="VEuPathDB" id="GiardiaDB:SS50377_22256"/>
<feature type="compositionally biased region" description="Polar residues" evidence="1">
    <location>
        <begin position="168"/>
        <end position="185"/>
    </location>
</feature>
<reference evidence="3" key="2">
    <citation type="submission" date="2020-12" db="EMBL/GenBank/DDBJ databases">
        <title>New Spironucleus salmonicida genome in near-complete chromosomes.</title>
        <authorList>
            <person name="Xu F."/>
            <person name="Kurt Z."/>
            <person name="Jimenez-Gonzalez A."/>
            <person name="Astvaldsson A."/>
            <person name="Andersson J.O."/>
            <person name="Svard S.G."/>
        </authorList>
    </citation>
    <scope>NUCLEOTIDE SEQUENCE</scope>
    <source>
        <strain evidence="3">ATCC 50377</strain>
    </source>
</reference>
<dbReference type="Proteomes" id="UP000018208">
    <property type="component" value="Unassembled WGS sequence"/>
</dbReference>
<organism evidence="2">
    <name type="scientific">Spironucleus salmonicida</name>
    <dbReference type="NCBI Taxonomy" id="348837"/>
    <lineage>
        <taxon>Eukaryota</taxon>
        <taxon>Metamonada</taxon>
        <taxon>Diplomonadida</taxon>
        <taxon>Hexamitidae</taxon>
        <taxon>Hexamitinae</taxon>
        <taxon>Spironucleus</taxon>
    </lineage>
</organism>
<proteinExistence type="predicted"/>
<evidence type="ECO:0000256" key="1">
    <source>
        <dbReference type="SAM" id="MobiDB-lite"/>
    </source>
</evidence>
<feature type="region of interest" description="Disordered" evidence="1">
    <location>
        <begin position="1"/>
        <end position="64"/>
    </location>
</feature>
<protein>
    <recommendedName>
        <fullName evidence="5">SHIPPO 1-like protein</fullName>
    </recommendedName>
</protein>
<reference evidence="2 3" key="1">
    <citation type="journal article" date="2014" name="PLoS Genet.">
        <title>The Genome of Spironucleus salmonicida Highlights a Fish Pathogen Adapted to Fluctuating Environments.</title>
        <authorList>
            <person name="Xu F."/>
            <person name="Jerlstrom-Hultqvist J."/>
            <person name="Einarsson E."/>
            <person name="Astvaldsson A."/>
            <person name="Svard S.G."/>
            <person name="Andersson J.O."/>
        </authorList>
    </citation>
    <scope>NUCLEOTIDE SEQUENCE</scope>
    <source>
        <strain evidence="3">ATCC 50377</strain>
    </source>
</reference>
<name>V6LCP4_9EUKA</name>
<keyword evidence="4" id="KW-1185">Reference proteome</keyword>
<dbReference type="EMBL" id="KI546166">
    <property type="protein sequence ID" value="EST42250.1"/>
    <property type="molecule type" value="Genomic_DNA"/>
</dbReference>
<evidence type="ECO:0000313" key="2">
    <source>
        <dbReference type="EMBL" id="EST42250.1"/>
    </source>
</evidence>
<dbReference type="AlphaFoldDB" id="V6LCP4"/>
<feature type="compositionally biased region" description="Polar residues" evidence="1">
    <location>
        <begin position="35"/>
        <end position="51"/>
    </location>
</feature>
<evidence type="ECO:0000313" key="3">
    <source>
        <dbReference type="EMBL" id="KAH0574641.1"/>
    </source>
</evidence>
<accession>V6LCP4</accession>
<evidence type="ECO:0008006" key="5">
    <source>
        <dbReference type="Google" id="ProtNLM"/>
    </source>
</evidence>
<dbReference type="InterPro" id="IPR010736">
    <property type="entry name" value="SHIPPO-rpt"/>
</dbReference>
<feature type="region of interest" description="Disordered" evidence="1">
    <location>
        <begin position="163"/>
        <end position="194"/>
    </location>
</feature>
<dbReference type="InterPro" id="IPR051291">
    <property type="entry name" value="CIMAP"/>
</dbReference>
<evidence type="ECO:0000313" key="4">
    <source>
        <dbReference type="Proteomes" id="UP000018208"/>
    </source>
</evidence>
<sequence>MSAPIQYVPPNYETPAPNRYSVNNKYLEKQAPAYSFSSRTPLPQSQKNNPGPTKYTPKYKEVTPSQPEFSLRYRHARPQNNLPGPGAHNLNFAQVDKTPRSASLGARTQPGSIFRTPFSLKPVKFDEIQKKPPQYSFRAKRFNTLEQKSTTSEKLSAANYYPDKNFGKPSTPQFTLRSRTTTCRGPSTPGPAKYANQRTSFRREGFSFGGWNKQGFNIW</sequence>
<dbReference type="PANTHER" id="PTHR21580">
    <property type="entry name" value="SHIPPO-1-RELATED"/>
    <property type="match status" value="1"/>
</dbReference>